<evidence type="ECO:0000256" key="2">
    <source>
        <dbReference type="SAM" id="MobiDB-lite"/>
    </source>
</evidence>
<comment type="caution">
    <text evidence="4">The sequence shown here is derived from an EMBL/GenBank/DDBJ whole genome shotgun (WGS) entry which is preliminary data.</text>
</comment>
<keyword evidence="5" id="KW-1185">Reference proteome</keyword>
<feature type="signal peptide" evidence="3">
    <location>
        <begin position="1"/>
        <end position="18"/>
    </location>
</feature>
<feature type="compositionally biased region" description="Basic and acidic residues" evidence="2">
    <location>
        <begin position="140"/>
        <end position="155"/>
    </location>
</feature>
<gene>
    <name evidence="4" type="ORF">KIV10_04195</name>
</gene>
<keyword evidence="3" id="KW-0732">Signal</keyword>
<evidence type="ECO:0000313" key="5">
    <source>
        <dbReference type="Proteomes" id="UP001297092"/>
    </source>
</evidence>
<accession>A0ABS5S2H0</accession>
<feature type="compositionally biased region" description="Polar residues" evidence="2">
    <location>
        <begin position="156"/>
        <end position="169"/>
    </location>
</feature>
<dbReference type="Proteomes" id="UP001297092">
    <property type="component" value="Unassembled WGS sequence"/>
</dbReference>
<evidence type="ECO:0000256" key="3">
    <source>
        <dbReference type="SAM" id="SignalP"/>
    </source>
</evidence>
<feature type="coiled-coil region" evidence="1">
    <location>
        <begin position="16"/>
        <end position="50"/>
    </location>
</feature>
<reference evidence="4 5" key="1">
    <citation type="submission" date="2021-05" db="EMBL/GenBank/DDBJ databases">
        <title>Aequorivita echinoideorum JCM 30378 genome.</title>
        <authorList>
            <person name="Zhang H."/>
            <person name="Li C."/>
        </authorList>
    </citation>
    <scope>NUCLEOTIDE SEQUENCE [LARGE SCALE GENOMIC DNA]</scope>
    <source>
        <strain evidence="4 5">JCM30378</strain>
    </source>
</reference>
<keyword evidence="1" id="KW-0175">Coiled coil</keyword>
<name>A0ABS5S2H0_9FLAO</name>
<evidence type="ECO:0000313" key="4">
    <source>
        <dbReference type="EMBL" id="MBT0607374.1"/>
    </source>
</evidence>
<organism evidence="4 5">
    <name type="scientific">Aequorivita echinoideorum</name>
    <dbReference type="NCBI Taxonomy" id="1549647"/>
    <lineage>
        <taxon>Bacteria</taxon>
        <taxon>Pseudomonadati</taxon>
        <taxon>Bacteroidota</taxon>
        <taxon>Flavobacteriia</taxon>
        <taxon>Flavobacteriales</taxon>
        <taxon>Flavobacteriaceae</taxon>
        <taxon>Aequorivita</taxon>
    </lineage>
</organism>
<dbReference type="RefSeq" id="WP_214112253.1">
    <property type="nucleotide sequence ID" value="NZ_JAHCTB010000002.1"/>
</dbReference>
<feature type="region of interest" description="Disordered" evidence="2">
    <location>
        <begin position="140"/>
        <end position="169"/>
    </location>
</feature>
<sequence>MRTFRILTTFLFATLLLACNNKNTDFEDKLAKLQKENDSIANVQNQIKQEHTAMMKQHEEFMEEISSGNLSDSTLVRDMAQHEVMLKKQDAVIKANDELMQGHNQLKQDFATLPEAEKEAQLKEMMDDHDRIMKDQDMLQKEIEQMKDEHSKMRENLSTQNKNEATTTS</sequence>
<proteinExistence type="predicted"/>
<feature type="chain" id="PRO_5047408829" description="Lipoprotein" evidence="3">
    <location>
        <begin position="19"/>
        <end position="169"/>
    </location>
</feature>
<dbReference type="PROSITE" id="PS51257">
    <property type="entry name" value="PROKAR_LIPOPROTEIN"/>
    <property type="match status" value="1"/>
</dbReference>
<dbReference type="EMBL" id="JAHCTB010000002">
    <property type="protein sequence ID" value="MBT0607374.1"/>
    <property type="molecule type" value="Genomic_DNA"/>
</dbReference>
<evidence type="ECO:0000256" key="1">
    <source>
        <dbReference type="SAM" id="Coils"/>
    </source>
</evidence>
<protein>
    <recommendedName>
        <fullName evidence="6">Lipoprotein</fullName>
    </recommendedName>
</protein>
<evidence type="ECO:0008006" key="6">
    <source>
        <dbReference type="Google" id="ProtNLM"/>
    </source>
</evidence>